<accession>A0A9W9G038</accession>
<protein>
    <submittedName>
        <fullName evidence="2">Uncharacterized protein</fullName>
    </submittedName>
</protein>
<reference evidence="2" key="1">
    <citation type="submission" date="2022-11" db="EMBL/GenBank/DDBJ databases">
        <authorList>
            <person name="Petersen C."/>
        </authorList>
    </citation>
    <scope>NUCLEOTIDE SEQUENCE</scope>
    <source>
        <strain evidence="2">IBT 30069</strain>
    </source>
</reference>
<proteinExistence type="predicted"/>
<gene>
    <name evidence="2" type="ORF">N7456_005850</name>
</gene>
<feature type="compositionally biased region" description="Acidic residues" evidence="1">
    <location>
        <begin position="100"/>
        <end position="118"/>
    </location>
</feature>
<organism evidence="2 3">
    <name type="scientific">Penicillium angulare</name>
    <dbReference type="NCBI Taxonomy" id="116970"/>
    <lineage>
        <taxon>Eukaryota</taxon>
        <taxon>Fungi</taxon>
        <taxon>Dikarya</taxon>
        <taxon>Ascomycota</taxon>
        <taxon>Pezizomycotina</taxon>
        <taxon>Eurotiomycetes</taxon>
        <taxon>Eurotiomycetidae</taxon>
        <taxon>Eurotiales</taxon>
        <taxon>Aspergillaceae</taxon>
        <taxon>Penicillium</taxon>
    </lineage>
</organism>
<evidence type="ECO:0000313" key="2">
    <source>
        <dbReference type="EMBL" id="KAJ5109175.1"/>
    </source>
</evidence>
<dbReference type="OrthoDB" id="4199007at2759"/>
<dbReference type="EMBL" id="JAPQKH010000003">
    <property type="protein sequence ID" value="KAJ5109175.1"/>
    <property type="molecule type" value="Genomic_DNA"/>
</dbReference>
<evidence type="ECO:0000256" key="1">
    <source>
        <dbReference type="SAM" id="MobiDB-lite"/>
    </source>
</evidence>
<reference evidence="2" key="2">
    <citation type="journal article" date="2023" name="IMA Fungus">
        <title>Comparative genomic study of the Penicillium genus elucidates a diverse pangenome and 15 lateral gene transfer events.</title>
        <authorList>
            <person name="Petersen C."/>
            <person name="Sorensen T."/>
            <person name="Nielsen M.R."/>
            <person name="Sondergaard T.E."/>
            <person name="Sorensen J.L."/>
            <person name="Fitzpatrick D.A."/>
            <person name="Frisvad J.C."/>
            <person name="Nielsen K.L."/>
        </authorList>
    </citation>
    <scope>NUCLEOTIDE SEQUENCE</scope>
    <source>
        <strain evidence="2">IBT 30069</strain>
    </source>
</reference>
<keyword evidence="3" id="KW-1185">Reference proteome</keyword>
<dbReference type="AlphaFoldDB" id="A0A9W9G038"/>
<dbReference type="Proteomes" id="UP001149165">
    <property type="component" value="Unassembled WGS sequence"/>
</dbReference>
<sequence length="384" mass="42270">MEIAPTMAPSHNHQGSWDSLSSTFAHLDVSFSQDSCYGSDEVSVSSNNTAPLQSSVSTCIATREEPSLHPFLKSILKKPTAVLDEEEDTASESGYGSDDIGLDYDALSDDEDEDDDMSDFSVWDEEAPDDVLETQGDHTDLFDDSFIGFEPAVRFDPKIEYIDTSDAKQAEDEPESNSEMTAHEMMLLAQKSGSLQGSWQSDADDVSDDECDPACEAFIRSNAPQLEDFTRDAVEVDQRLFIAYMNGIHGIADSNYKTYLRAQADNIRLGHETESMHPDDPPCMYLDLVLNHVIGVFRNLLAADELDDLIALRKEDATIEPVESSDEDATSPDTDKHQALLDKIEHFLLNRLTNGSVDVLPDELSFFAGGIAHALGTQDLPAIV</sequence>
<evidence type="ECO:0000313" key="3">
    <source>
        <dbReference type="Proteomes" id="UP001149165"/>
    </source>
</evidence>
<comment type="caution">
    <text evidence="2">The sequence shown here is derived from an EMBL/GenBank/DDBJ whole genome shotgun (WGS) entry which is preliminary data.</text>
</comment>
<name>A0A9W9G038_9EURO</name>
<feature type="region of interest" description="Disordered" evidence="1">
    <location>
        <begin position="82"/>
        <end position="118"/>
    </location>
</feature>